<proteinExistence type="predicted"/>
<reference evidence="2 3" key="1">
    <citation type="submission" date="2022-12" db="EMBL/GenBank/DDBJ databases">
        <title>Genome sequence of Pasteurellaceae Bisgaard Taxon 45.</title>
        <authorList>
            <person name="Foggin C."/>
            <person name="Rosen L.E."/>
            <person name="Henton M."/>
            <person name="Buys A."/>
            <person name="Floyd T."/>
            <person name="Turner A.D."/>
            <person name="Tarbin J."/>
            <person name="Lloyd A.S."/>
            <person name="Chaitezvi C."/>
            <person name="Ellis R.J."/>
            <person name="Roberts H.C."/>
            <person name="Dastjerdi A."/>
            <person name="Nunez A."/>
            <person name="Van Vliet A.H."/>
            <person name="Steinbach F."/>
        </authorList>
    </citation>
    <scope>NUCLEOTIDE SEQUENCE [LARGE SCALE GENOMIC DNA]</scope>
    <source>
        <strain evidence="2 3">VF20HR</strain>
    </source>
</reference>
<accession>A0ABT9KG14</accession>
<organism evidence="2 3">
    <name type="scientific">Bisgaard Taxon 45</name>
    <dbReference type="NCBI Taxonomy" id="304289"/>
    <lineage>
        <taxon>Bacteria</taxon>
        <taxon>Pseudomonadati</taxon>
        <taxon>Pseudomonadota</taxon>
        <taxon>Gammaproteobacteria</taxon>
        <taxon>Pasteurellales</taxon>
        <taxon>Pasteurellaceae</taxon>
    </lineage>
</organism>
<dbReference type="Pfam" id="PF04411">
    <property type="entry name" value="PDDEXK_7"/>
    <property type="match status" value="1"/>
</dbReference>
<comment type="caution">
    <text evidence="2">The sequence shown here is derived from an EMBL/GenBank/DDBJ whole genome shotgun (WGS) entry which is preliminary data.</text>
</comment>
<gene>
    <name evidence="2" type="ORF">O7M46_08545</name>
</gene>
<sequence length="780" mass="92257">MKEWLSLDCDDFTFTVWSNGVDKRKSVFEKRDKTASQYVIHFSENMGKVKIHCPFLDAPLLLESSQLELPSPLFFENLQYQFEWAFKFDVEQAEVIHYHSAVNEAFRFKHRSLIGNINTGNDIGWFTLPIRYSVGNKQKEFHIKFEILPTKIDLHRDIPIIYQNIDTEFPLLRFNFLGKTEQQSSESHKRGNFSLFWLAHFKQLREKLVHNIKIITLAPHQRLQQKNAFLKADRLVGKASHRQLEKIRHDIKNGQMDKRYQVNPKFLSANTPENRFIKWISGQIQRQINKIIYQLQTQQNEFSETLTTNLKTWIAPLMKLEKQSFLKDISPEYLEKSTLVLQQKTGYNQVYYIWQELKLYLDFFEQSKTISMKSVSELYEIWCFITLKNILLELGFQATQKQKNRLCQNKFSEYQLRDGLLGAFHFEKGNIKVRLAHEPIFRQEGKEIRTFWVSQKPDILLEVVLPNKQKYIWLFDAKYRIASGKDLNLEDQDKTEKENEAIANRKDLVPEDSLNQMHRYRDALIHISHHSLIERSRPVFGAFALYPGYFQQDQVSNPYQSVIDAIGIGAFALLPSQDKLGQTWLMNFLTEKLSFNIEKQQEKTDELYIENPARIPTLGMKQAYYRNLVMTIRIGDEREEGYIQKFREGTANYYHTKTDIFDEEFNHKIVSELSFLAIAYPSLEEEWVIDKIYPILNVEMKQRKALSIEQTGNHKGQFSEEWYYCFELSQPIMLKNQIEGIPVERFRESIKLPTLKMIQGVKRFDKLRSVYENVLVQALK</sequence>
<dbReference type="EMBL" id="JAQAHH010000009">
    <property type="protein sequence ID" value="MDP9501007.1"/>
    <property type="molecule type" value="Genomic_DNA"/>
</dbReference>
<dbReference type="Pfam" id="PF09823">
    <property type="entry name" value="DUF2357"/>
    <property type="match status" value="1"/>
</dbReference>
<evidence type="ECO:0000313" key="3">
    <source>
        <dbReference type="Proteomes" id="UP001224083"/>
    </source>
</evidence>
<name>A0ABT9KG14_9PAST</name>
<dbReference type="Proteomes" id="UP001224083">
    <property type="component" value="Unassembled WGS sequence"/>
</dbReference>
<dbReference type="InterPro" id="IPR007505">
    <property type="entry name" value="PDDEXK_7"/>
</dbReference>
<dbReference type="InterPro" id="IPR018633">
    <property type="entry name" value="DUF2357"/>
</dbReference>
<evidence type="ECO:0000313" key="2">
    <source>
        <dbReference type="EMBL" id="MDP9501007.1"/>
    </source>
</evidence>
<feature type="domain" description="DUF2357" evidence="1">
    <location>
        <begin position="114"/>
        <end position="354"/>
    </location>
</feature>
<evidence type="ECO:0000259" key="1">
    <source>
        <dbReference type="Pfam" id="PF09823"/>
    </source>
</evidence>
<protein>
    <submittedName>
        <fullName evidence="2">DUF2357 domain-containing protein</fullName>
    </submittedName>
</protein>
<keyword evidence="3" id="KW-1185">Reference proteome</keyword>